<name>A0A5S5BV21_9FLAO</name>
<reference evidence="1 2" key="1">
    <citation type="submission" date="2019-07" db="EMBL/GenBank/DDBJ databases">
        <title>Genomic Encyclopedia of Archaeal and Bacterial Type Strains, Phase II (KMG-II): from individual species to whole genera.</title>
        <authorList>
            <person name="Goeker M."/>
        </authorList>
    </citation>
    <scope>NUCLEOTIDE SEQUENCE [LARGE SCALE GENOMIC DNA]</scope>
    <source>
        <strain evidence="1 2">DSM 17527</strain>
    </source>
</reference>
<accession>A0A5S5BV21</accession>
<dbReference type="Proteomes" id="UP000324376">
    <property type="component" value="Unassembled WGS sequence"/>
</dbReference>
<protein>
    <submittedName>
        <fullName evidence="1">Uncharacterized protein</fullName>
    </submittedName>
</protein>
<dbReference type="Pfam" id="PF21790">
    <property type="entry name" value="OGG"/>
    <property type="match status" value="1"/>
</dbReference>
<keyword evidence="2" id="KW-1185">Reference proteome</keyword>
<evidence type="ECO:0000313" key="2">
    <source>
        <dbReference type="Proteomes" id="UP000324376"/>
    </source>
</evidence>
<dbReference type="AlphaFoldDB" id="A0A5S5BV21"/>
<proteinExistence type="predicted"/>
<sequence>MNIENYKELILSLPIRQQCFTTNRNTWKKAENEVRWLKLLNDKLFEDNQTLTISRQDIFETKETRAVIIKTIYWGYARGMRGNHFVNILSDIEFIESAFLKLKQTEQIKTCDFKELTKTLTNVSGIGLSTYSKLLYFFNLKINNIPCLILDRRLIDVFKSQMYVNFQFLRSMNYHNAEKKYLDFLQVMNQNARKIETEGENIEQFLFLFGNNLRTTDTIA</sequence>
<evidence type="ECO:0000313" key="1">
    <source>
        <dbReference type="EMBL" id="TYP71021.1"/>
    </source>
</evidence>
<dbReference type="EMBL" id="VNHU01000010">
    <property type="protein sequence ID" value="TYP71021.1"/>
    <property type="molecule type" value="Genomic_DNA"/>
</dbReference>
<comment type="caution">
    <text evidence="1">The sequence shown here is derived from an EMBL/GenBank/DDBJ whole genome shotgun (WGS) entry which is preliminary data.</text>
</comment>
<dbReference type="InterPro" id="IPR048868">
    <property type="entry name" value="OGG-like_put"/>
</dbReference>
<dbReference type="OrthoDB" id="797022at2"/>
<organism evidence="1 2">
    <name type="scientific">Aquimarina intermedia</name>
    <dbReference type="NCBI Taxonomy" id="350814"/>
    <lineage>
        <taxon>Bacteria</taxon>
        <taxon>Pseudomonadati</taxon>
        <taxon>Bacteroidota</taxon>
        <taxon>Flavobacteriia</taxon>
        <taxon>Flavobacteriales</taxon>
        <taxon>Flavobacteriaceae</taxon>
        <taxon>Aquimarina</taxon>
    </lineage>
</organism>
<gene>
    <name evidence="1" type="ORF">BD809_11080</name>
</gene>
<dbReference type="RefSeq" id="WP_148783526.1">
    <property type="nucleotide sequence ID" value="NZ_VNHU01000010.1"/>
</dbReference>